<evidence type="ECO:0000256" key="4">
    <source>
        <dbReference type="PROSITE-ProRule" id="PRU00050"/>
    </source>
</evidence>
<evidence type="ECO:0000256" key="3">
    <source>
        <dbReference type="ARBA" id="ARBA00048267"/>
    </source>
</evidence>
<protein>
    <recommendedName>
        <fullName evidence="2">protein-glutamate methylesterase</fullName>
        <ecNumber evidence="2">3.1.1.61</ecNumber>
    </recommendedName>
</protein>
<name>A0A856MPV1_9CYAN</name>
<feature type="active site" evidence="4">
    <location>
        <position position="22"/>
    </location>
</feature>
<keyword evidence="4" id="KW-0145">Chemotaxis</keyword>
<dbReference type="Pfam" id="PF01339">
    <property type="entry name" value="CheB_methylest"/>
    <property type="match status" value="1"/>
</dbReference>
<evidence type="ECO:0000313" key="7">
    <source>
        <dbReference type="Proteomes" id="UP000503129"/>
    </source>
</evidence>
<dbReference type="InterPro" id="IPR000673">
    <property type="entry name" value="Sig_transdc_resp-reg_Me-estase"/>
</dbReference>
<evidence type="ECO:0000256" key="2">
    <source>
        <dbReference type="ARBA" id="ARBA00039140"/>
    </source>
</evidence>
<dbReference type="EMBL" id="CP030118">
    <property type="protein sequence ID" value="QDL12130.1"/>
    <property type="molecule type" value="Genomic_DNA"/>
</dbReference>
<feature type="domain" description="CheB-type methylesterase" evidence="5">
    <location>
        <begin position="10"/>
        <end position="200"/>
    </location>
</feature>
<dbReference type="CDD" id="cd16433">
    <property type="entry name" value="CheB"/>
    <property type="match status" value="1"/>
</dbReference>
<dbReference type="PANTHER" id="PTHR42872:SF6">
    <property type="entry name" value="PROTEIN-GLUTAMATE METHYLESTERASE_PROTEIN-GLUTAMINE GLUTAMINASE"/>
    <property type="match status" value="1"/>
</dbReference>
<dbReference type="GO" id="GO:0008984">
    <property type="term" value="F:protein-glutamate methylesterase activity"/>
    <property type="evidence" value="ECO:0007669"/>
    <property type="project" value="UniProtKB-EC"/>
</dbReference>
<evidence type="ECO:0000256" key="1">
    <source>
        <dbReference type="ARBA" id="ARBA00022801"/>
    </source>
</evidence>
<organism evidence="6 7">
    <name type="scientific">Brasilonema sennae CENA114</name>
    <dbReference type="NCBI Taxonomy" id="415709"/>
    <lineage>
        <taxon>Bacteria</taxon>
        <taxon>Bacillati</taxon>
        <taxon>Cyanobacteriota</taxon>
        <taxon>Cyanophyceae</taxon>
        <taxon>Nostocales</taxon>
        <taxon>Scytonemataceae</taxon>
        <taxon>Brasilonema</taxon>
        <taxon>Bromeliae group (in: Brasilonema)</taxon>
    </lineage>
</organism>
<dbReference type="InterPro" id="IPR035909">
    <property type="entry name" value="CheB_C"/>
</dbReference>
<gene>
    <name evidence="6" type="ORF">DP114_06645</name>
</gene>
<dbReference type="GO" id="GO:0000156">
    <property type="term" value="F:phosphorelay response regulator activity"/>
    <property type="evidence" value="ECO:0007669"/>
    <property type="project" value="InterPro"/>
</dbReference>
<dbReference type="RefSeq" id="WP_169268759.1">
    <property type="nucleotide sequence ID" value="NZ_CAWOXK010000001.1"/>
</dbReference>
<dbReference type="Proteomes" id="UP000503129">
    <property type="component" value="Chromosome"/>
</dbReference>
<dbReference type="SUPFAM" id="SSF52738">
    <property type="entry name" value="Methylesterase CheB, C-terminal domain"/>
    <property type="match status" value="1"/>
</dbReference>
<feature type="active site" evidence="4">
    <location>
        <position position="142"/>
    </location>
</feature>
<dbReference type="Gene3D" id="3.40.50.180">
    <property type="entry name" value="Methylesterase CheB, C-terminal domain"/>
    <property type="match status" value="1"/>
</dbReference>
<dbReference type="PROSITE" id="PS50122">
    <property type="entry name" value="CHEB"/>
    <property type="match status" value="1"/>
</dbReference>
<dbReference type="GO" id="GO:0005737">
    <property type="term" value="C:cytoplasm"/>
    <property type="evidence" value="ECO:0007669"/>
    <property type="project" value="InterPro"/>
</dbReference>
<feature type="active site" evidence="4">
    <location>
        <position position="49"/>
    </location>
</feature>
<proteinExistence type="predicted"/>
<dbReference type="KEGG" id="bsen:DP114_06645"/>
<dbReference type="EC" id="3.1.1.61" evidence="2"/>
<reference evidence="6 7" key="1">
    <citation type="submission" date="2018-06" db="EMBL/GenBank/DDBJ databases">
        <title>Comparative genomics of Brasilonema spp. strains.</title>
        <authorList>
            <person name="Alvarenga D.O."/>
            <person name="Fiore M.F."/>
            <person name="Varani A.M."/>
        </authorList>
    </citation>
    <scope>NUCLEOTIDE SEQUENCE [LARGE SCALE GENOMIC DNA]</scope>
    <source>
        <strain evidence="6 7">CENA114</strain>
    </source>
</reference>
<accession>A0A856MPV1</accession>
<comment type="catalytic activity">
    <reaction evidence="3">
        <text>[protein]-L-glutamate 5-O-methyl ester + H2O = L-glutamyl-[protein] + methanol + H(+)</text>
        <dbReference type="Rhea" id="RHEA:23236"/>
        <dbReference type="Rhea" id="RHEA-COMP:10208"/>
        <dbReference type="Rhea" id="RHEA-COMP:10311"/>
        <dbReference type="ChEBI" id="CHEBI:15377"/>
        <dbReference type="ChEBI" id="CHEBI:15378"/>
        <dbReference type="ChEBI" id="CHEBI:17790"/>
        <dbReference type="ChEBI" id="CHEBI:29973"/>
        <dbReference type="ChEBI" id="CHEBI:82795"/>
        <dbReference type="EC" id="3.1.1.61"/>
    </reaction>
</comment>
<evidence type="ECO:0000259" key="5">
    <source>
        <dbReference type="PROSITE" id="PS50122"/>
    </source>
</evidence>
<dbReference type="GO" id="GO:0006935">
    <property type="term" value="P:chemotaxis"/>
    <property type="evidence" value="ECO:0007669"/>
    <property type="project" value="UniProtKB-UniRule"/>
</dbReference>
<keyword evidence="1 4" id="KW-0378">Hydrolase</keyword>
<dbReference type="AlphaFoldDB" id="A0A856MPV1"/>
<keyword evidence="7" id="KW-1185">Reference proteome</keyword>
<dbReference type="PANTHER" id="PTHR42872">
    <property type="entry name" value="PROTEIN-GLUTAMATE METHYLESTERASE/PROTEIN-GLUTAMINE GLUTAMINASE"/>
    <property type="match status" value="1"/>
</dbReference>
<sequence>MGHRVISHFPNVAYNVVAIAASRGGLKAISQILSTLPPDFPAAILLVQHLSPKHPSQMAEILSHRTALHVKEAEEGELLRPGTVYIAVPNKHLLVNPDGTLSLSDGPKINFVRPAGDKLLASAAATFKSRAIGVVLTGGDGDGVLGVLAIKKFGGTVIVQDEASSESFSMPKSAISTGKVDFVLPLDAIAQCLVSLAMTQEVVSQELPPKWSNSSGGLTSAR</sequence>
<evidence type="ECO:0000313" key="6">
    <source>
        <dbReference type="EMBL" id="QDL12130.1"/>
    </source>
</evidence>